<evidence type="ECO:0000313" key="1">
    <source>
        <dbReference type="EMBL" id="KIK75277.1"/>
    </source>
</evidence>
<dbReference type="InParanoid" id="A0A0D0BV22"/>
<accession>A0A0D0BV22</accession>
<gene>
    <name evidence="1" type="ORF">PAXRUDRAFT_19136</name>
</gene>
<reference evidence="2" key="2">
    <citation type="submission" date="2015-01" db="EMBL/GenBank/DDBJ databases">
        <title>Evolutionary Origins and Diversification of the Mycorrhizal Mutualists.</title>
        <authorList>
            <consortium name="DOE Joint Genome Institute"/>
            <consortium name="Mycorrhizal Genomics Consortium"/>
            <person name="Kohler A."/>
            <person name="Kuo A."/>
            <person name="Nagy L.G."/>
            <person name="Floudas D."/>
            <person name="Copeland A."/>
            <person name="Barry K.W."/>
            <person name="Cichocki N."/>
            <person name="Veneault-Fourrey C."/>
            <person name="LaButti K."/>
            <person name="Lindquist E.A."/>
            <person name="Lipzen A."/>
            <person name="Lundell T."/>
            <person name="Morin E."/>
            <person name="Murat C."/>
            <person name="Riley R."/>
            <person name="Ohm R."/>
            <person name="Sun H."/>
            <person name="Tunlid A."/>
            <person name="Henrissat B."/>
            <person name="Grigoriev I.V."/>
            <person name="Hibbett D.S."/>
            <person name="Martin F."/>
        </authorList>
    </citation>
    <scope>NUCLEOTIDE SEQUENCE [LARGE SCALE GENOMIC DNA]</scope>
    <source>
        <strain evidence="2">Ve08.2h10</strain>
    </source>
</reference>
<dbReference type="Proteomes" id="UP000054538">
    <property type="component" value="Unassembled WGS sequence"/>
</dbReference>
<dbReference type="HOGENOM" id="CLU_119825_0_0_1"/>
<reference evidence="1 2" key="1">
    <citation type="submission" date="2014-04" db="EMBL/GenBank/DDBJ databases">
        <authorList>
            <consortium name="DOE Joint Genome Institute"/>
            <person name="Kuo A."/>
            <person name="Kohler A."/>
            <person name="Jargeat P."/>
            <person name="Nagy L.G."/>
            <person name="Floudas D."/>
            <person name="Copeland A."/>
            <person name="Barry K.W."/>
            <person name="Cichocki N."/>
            <person name="Veneault-Fourrey C."/>
            <person name="LaButti K."/>
            <person name="Lindquist E.A."/>
            <person name="Lipzen A."/>
            <person name="Lundell T."/>
            <person name="Morin E."/>
            <person name="Murat C."/>
            <person name="Sun H."/>
            <person name="Tunlid A."/>
            <person name="Henrissat B."/>
            <person name="Grigoriev I.V."/>
            <person name="Hibbett D.S."/>
            <person name="Martin F."/>
            <person name="Nordberg H.P."/>
            <person name="Cantor M.N."/>
            <person name="Hua S.X."/>
        </authorList>
    </citation>
    <scope>NUCLEOTIDE SEQUENCE [LARGE SCALE GENOMIC DNA]</scope>
    <source>
        <strain evidence="1 2">Ve08.2h10</strain>
    </source>
</reference>
<dbReference type="OrthoDB" id="2748837at2759"/>
<organism evidence="1 2">
    <name type="scientific">Paxillus rubicundulus Ve08.2h10</name>
    <dbReference type="NCBI Taxonomy" id="930991"/>
    <lineage>
        <taxon>Eukaryota</taxon>
        <taxon>Fungi</taxon>
        <taxon>Dikarya</taxon>
        <taxon>Basidiomycota</taxon>
        <taxon>Agaricomycotina</taxon>
        <taxon>Agaricomycetes</taxon>
        <taxon>Agaricomycetidae</taxon>
        <taxon>Boletales</taxon>
        <taxon>Paxilineae</taxon>
        <taxon>Paxillaceae</taxon>
        <taxon>Paxillus</taxon>
    </lineage>
</organism>
<name>A0A0D0BV22_9AGAM</name>
<proteinExistence type="predicted"/>
<sequence length="141" mass="15499">MDNASNNNMMMRELEHLLCARGVAFHHDGNRVWCFPHVINLVVQAFLAALKANPSAPLSNILEGADPMTIANVKKYVATLECDLVGTGRGVVTACCASGQRRRDLCKLIEDGNDSGYWKGKMINPAHDSMPEVQLLRDCET</sequence>
<protein>
    <submittedName>
        <fullName evidence="1">Uncharacterized protein</fullName>
    </submittedName>
</protein>
<keyword evidence="2" id="KW-1185">Reference proteome</keyword>
<dbReference type="EMBL" id="KN828225">
    <property type="protein sequence ID" value="KIK75277.1"/>
    <property type="molecule type" value="Genomic_DNA"/>
</dbReference>
<evidence type="ECO:0000313" key="2">
    <source>
        <dbReference type="Proteomes" id="UP000054538"/>
    </source>
</evidence>
<dbReference type="AlphaFoldDB" id="A0A0D0BV22"/>